<proteinExistence type="predicted"/>
<dbReference type="AlphaFoldDB" id="A0A1J5Q4U1"/>
<name>A0A1J5Q4U1_9ZZZZ</name>
<gene>
    <name evidence="1" type="ORF">GALL_474940</name>
</gene>
<dbReference type="EMBL" id="MLJW01003976">
    <property type="protein sequence ID" value="OIQ70893.1"/>
    <property type="molecule type" value="Genomic_DNA"/>
</dbReference>
<comment type="caution">
    <text evidence="1">The sequence shown here is derived from an EMBL/GenBank/DDBJ whole genome shotgun (WGS) entry which is preliminary data.</text>
</comment>
<evidence type="ECO:0008006" key="2">
    <source>
        <dbReference type="Google" id="ProtNLM"/>
    </source>
</evidence>
<sequence length="107" mass="11047">MNPTFRVTVTNTGTQPCTFDAGEAARQVVVTSGADRIWSSADCPNPATSTKLLLLNAGQPYEASVPWARVRSAAGCPTGLPAPRAGTYQATASVAGKTSPPLVMVLK</sequence>
<evidence type="ECO:0000313" key="1">
    <source>
        <dbReference type="EMBL" id="OIQ70893.1"/>
    </source>
</evidence>
<protein>
    <recommendedName>
        <fullName evidence="2">DUF4232 domain-containing protein</fullName>
    </recommendedName>
</protein>
<accession>A0A1J5Q4U1</accession>
<reference evidence="1" key="1">
    <citation type="submission" date="2016-10" db="EMBL/GenBank/DDBJ databases">
        <title>Sequence of Gallionella enrichment culture.</title>
        <authorList>
            <person name="Poehlein A."/>
            <person name="Muehling M."/>
            <person name="Daniel R."/>
        </authorList>
    </citation>
    <scope>NUCLEOTIDE SEQUENCE</scope>
</reference>
<organism evidence="1">
    <name type="scientific">mine drainage metagenome</name>
    <dbReference type="NCBI Taxonomy" id="410659"/>
    <lineage>
        <taxon>unclassified sequences</taxon>
        <taxon>metagenomes</taxon>
        <taxon>ecological metagenomes</taxon>
    </lineage>
</organism>